<dbReference type="EMBL" id="QSFT01000005">
    <property type="protein sequence ID" value="RHA77734.1"/>
    <property type="molecule type" value="Genomic_DNA"/>
</dbReference>
<dbReference type="InterPro" id="IPR011013">
    <property type="entry name" value="Gal_mutarotase_sf_dom"/>
</dbReference>
<protein>
    <recommendedName>
        <fullName evidence="5">beta-galactosidase</fullName>
        <ecNumber evidence="5">3.2.1.23</ecNumber>
    </recommendedName>
    <alternativeName>
        <fullName evidence="9">Lactase</fullName>
    </alternativeName>
</protein>
<organism evidence="11 12">
    <name type="scientific">Phocaeicola coprophilus</name>
    <dbReference type="NCBI Taxonomy" id="387090"/>
    <lineage>
        <taxon>Bacteria</taxon>
        <taxon>Pseudomonadati</taxon>
        <taxon>Bacteroidota</taxon>
        <taxon>Bacteroidia</taxon>
        <taxon>Bacteroidales</taxon>
        <taxon>Bacteroidaceae</taxon>
        <taxon>Phocaeicola</taxon>
    </lineage>
</organism>
<dbReference type="GO" id="GO:0004565">
    <property type="term" value="F:beta-galactosidase activity"/>
    <property type="evidence" value="ECO:0007669"/>
    <property type="project" value="UniProtKB-EC"/>
</dbReference>
<comment type="subunit">
    <text evidence="4">Monomer.</text>
</comment>
<dbReference type="Gene3D" id="2.70.98.10">
    <property type="match status" value="1"/>
</dbReference>
<dbReference type="Pfam" id="PF00703">
    <property type="entry name" value="Glyco_hydro_2"/>
    <property type="match status" value="1"/>
</dbReference>
<sequence length="1323" mass="150262">MGAFAQQPLGGFLYGIEAEPKGTEWEAPEKLSLNKEQPRAYFFSFADVESARRVQPEASSYWQSLNGTWKFHWAPNPDERPKAFYETQFDVAAWDNITVPSCWNVVGIQKDGSLKYGVPIYCNQPVIFKHTKVVGDWKGGVMREPNKDWTTYKYRNEVGSYRRTFRIPEDWREREVYINFDGVNSFFYLWINGKYVGFSKNSRNTASFNISDYLVKGENMVAVEVYRNSDGSFLEAQDMYRLPGIFRDTYLTSTSKVELRDMKINTDLTAGGASVEVNAMLRNLGAKAVKGYSLTYSVYQNKLYSDEIVGQVGKPVVSETFVLDKDASRNVSTRFEIAGARLWSAEEPNRYTLVAELKDKKGKTIDIVSSYFGICKVEIRDTEAKDDEFGLKGRYFYVNNKPVKLKGVNRQEINPNSGNSITHEQMEEEIMIMKRGNINHVRNSHYSCDPYWYYLCDKYGIYLEDEANLESHEYYYGKESLSHVPEFEDAHVARVMELVHAHVNHPSIVIWSLGNEAGPGKNFVAAYNAIKAYDVSRPVQYERNNDIVDMGSNQYPPIPWTREAVKGTFNIKYPFHISEYAHSMGNAGGNLEDYWEAIESTNFFCGGAIWDWVDQSLYNYDKITGEKYLAYGGDFGEKPNDGMFCMNGILFPGHKPKPEYFEVKKVYQNVGVKAIDMKKGQIEVFNKNYFEPMSGYDMVWSLWKDGKKVQESNVFKGPRSVVGPRERVSYTIPYDFSSLDAQSEYFVKVQFLLAEDMPWARKGFVQMEEQLPVKSAETFASIAEVSGGGRISLDRSKDEYIVKGDDFTVVFNNMTGTIHSLQYGNKMIFTDGNGPKLDAFRAQTDNDNWAYGQWFAKGLNNLHHKVLNQSVYTRKDGSVIIAYTVESRSPCGYKIRDLGISSGKYEITRSRDFGPDDFKFTTNQIWTVYTDGSIELQANIISNEPSLDLARLGYVMKTPEDLGCYTYYGRGPHNNYNDRMNGAFVELYNSTVKEQFVNFPKPQSMGNREGVRWCALTDSEGQGALFISAASPLSASALPWSAMQMVEAPHPYQLPESDGNYLHLDLKMMGLGGSSCGQDAPLEEDRIKAGNHMMGFIIRPAGNDLTQRAKVSAAGEMPLGMSRDRAGMLNITTARKNAVICYSINDSKKVFDYKEPFDLREGGKVTAWYKDNEQLRVTFEFNKIESIPVEVIYASSAEKGEGDASHLVDGDPNTYWHTVYSVTVAKYPHWIDFDCAEVKTIKGFTYLPRQNSSNGNIKDYQLQVSNDGKNWGEIIVKGSFENNQEEKRVMFTKPVKARYVRFTALSSQNGDDFATGSEIKILN</sequence>
<dbReference type="PROSITE" id="PS50022">
    <property type="entry name" value="FA58C_3"/>
    <property type="match status" value="1"/>
</dbReference>
<dbReference type="PANTHER" id="PTHR46323:SF2">
    <property type="entry name" value="BETA-GALACTOSIDASE"/>
    <property type="match status" value="1"/>
</dbReference>
<dbReference type="SUPFAM" id="SSF49303">
    <property type="entry name" value="beta-Galactosidase/glucuronidase domain"/>
    <property type="match status" value="2"/>
</dbReference>
<dbReference type="GO" id="GO:0009341">
    <property type="term" value="C:beta-galactosidase complex"/>
    <property type="evidence" value="ECO:0007669"/>
    <property type="project" value="InterPro"/>
</dbReference>
<reference evidence="11 12" key="1">
    <citation type="submission" date="2018-08" db="EMBL/GenBank/DDBJ databases">
        <title>A genome reference for cultivated species of the human gut microbiota.</title>
        <authorList>
            <person name="Zou Y."/>
            <person name="Xue W."/>
            <person name="Luo G."/>
        </authorList>
    </citation>
    <scope>NUCLEOTIDE SEQUENCE [LARGE SCALE GENOMIC DNA]</scope>
    <source>
        <strain evidence="11 12">AM42-38</strain>
    </source>
</reference>
<dbReference type="Pfam" id="PF02837">
    <property type="entry name" value="Glyco_hydro_2_N"/>
    <property type="match status" value="1"/>
</dbReference>
<dbReference type="InterPro" id="IPR013783">
    <property type="entry name" value="Ig-like_fold"/>
</dbReference>
<evidence type="ECO:0000256" key="6">
    <source>
        <dbReference type="ARBA" id="ARBA00022801"/>
    </source>
</evidence>
<dbReference type="InterPro" id="IPR006102">
    <property type="entry name" value="Ig-like_GH2"/>
</dbReference>
<dbReference type="InterPro" id="IPR014718">
    <property type="entry name" value="GH-type_carb-bd"/>
</dbReference>
<dbReference type="SUPFAM" id="SSF74650">
    <property type="entry name" value="Galactose mutarotase-like"/>
    <property type="match status" value="1"/>
</dbReference>
<comment type="similarity">
    <text evidence="3">Belongs to the glycosyl hydrolase 2 family.</text>
</comment>
<dbReference type="PRINTS" id="PR00132">
    <property type="entry name" value="GLHYDRLASE2"/>
</dbReference>
<dbReference type="EC" id="3.2.1.23" evidence="5"/>
<dbReference type="PANTHER" id="PTHR46323">
    <property type="entry name" value="BETA-GALACTOSIDASE"/>
    <property type="match status" value="1"/>
</dbReference>
<dbReference type="SMART" id="SM00231">
    <property type="entry name" value="FA58C"/>
    <property type="match status" value="1"/>
</dbReference>
<keyword evidence="8" id="KW-0326">Glycosidase</keyword>
<comment type="caution">
    <text evidence="11">The sequence shown here is derived from an EMBL/GenBank/DDBJ whole genome shotgun (WGS) entry which is preliminary data.</text>
</comment>
<evidence type="ECO:0000256" key="7">
    <source>
        <dbReference type="ARBA" id="ARBA00022837"/>
    </source>
</evidence>
<accession>A0A413T356</accession>
<evidence type="ECO:0000313" key="11">
    <source>
        <dbReference type="EMBL" id="RHA77734.1"/>
    </source>
</evidence>
<dbReference type="Pfam" id="PF02929">
    <property type="entry name" value="Bgal_small_N"/>
    <property type="match status" value="1"/>
</dbReference>
<dbReference type="Pfam" id="PF16353">
    <property type="entry name" value="LacZ_4"/>
    <property type="match status" value="1"/>
</dbReference>
<dbReference type="Pfam" id="PF02836">
    <property type="entry name" value="Glyco_hydro_2_C"/>
    <property type="match status" value="1"/>
</dbReference>
<evidence type="ECO:0000313" key="12">
    <source>
        <dbReference type="Proteomes" id="UP000283855"/>
    </source>
</evidence>
<dbReference type="InterPro" id="IPR006104">
    <property type="entry name" value="Glyco_hydro_2_N"/>
</dbReference>
<evidence type="ECO:0000256" key="2">
    <source>
        <dbReference type="ARBA" id="ARBA00001913"/>
    </source>
</evidence>
<dbReference type="InterPro" id="IPR008979">
    <property type="entry name" value="Galactose-bd-like_sf"/>
</dbReference>
<dbReference type="InterPro" id="IPR036156">
    <property type="entry name" value="Beta-gal/glucu_dom_sf"/>
</dbReference>
<gene>
    <name evidence="11" type="ORF">DW921_03690</name>
</gene>
<dbReference type="InterPro" id="IPR004199">
    <property type="entry name" value="B-gal_small/dom_5"/>
</dbReference>
<evidence type="ECO:0000259" key="10">
    <source>
        <dbReference type="PROSITE" id="PS50022"/>
    </source>
</evidence>
<name>A0A413T356_9BACT</name>
<dbReference type="InterPro" id="IPR032312">
    <property type="entry name" value="LacZ_4"/>
</dbReference>
<dbReference type="Pfam" id="PF00754">
    <property type="entry name" value="F5_F8_type_C"/>
    <property type="match status" value="1"/>
</dbReference>
<keyword evidence="6" id="KW-0378">Hydrolase</keyword>
<evidence type="ECO:0000256" key="4">
    <source>
        <dbReference type="ARBA" id="ARBA00011245"/>
    </source>
</evidence>
<dbReference type="SMART" id="SM01038">
    <property type="entry name" value="Bgal_small_N"/>
    <property type="match status" value="1"/>
</dbReference>
<evidence type="ECO:0000256" key="9">
    <source>
        <dbReference type="ARBA" id="ARBA00032230"/>
    </source>
</evidence>
<keyword evidence="7" id="KW-0106">Calcium</keyword>
<dbReference type="Gene3D" id="2.60.120.260">
    <property type="entry name" value="Galactose-binding domain-like"/>
    <property type="match status" value="2"/>
</dbReference>
<proteinExistence type="inferred from homology"/>
<dbReference type="InterPro" id="IPR006103">
    <property type="entry name" value="Glyco_hydro_2_cat"/>
</dbReference>
<comment type="cofactor">
    <cofactor evidence="2">
        <name>Ca(2+)</name>
        <dbReference type="ChEBI" id="CHEBI:29108"/>
    </cofactor>
</comment>
<dbReference type="InterPro" id="IPR006101">
    <property type="entry name" value="Glyco_hydro_2"/>
</dbReference>
<evidence type="ECO:0000256" key="5">
    <source>
        <dbReference type="ARBA" id="ARBA00012756"/>
    </source>
</evidence>
<dbReference type="InterPro" id="IPR000421">
    <property type="entry name" value="FA58C"/>
</dbReference>
<dbReference type="Gene3D" id="2.60.40.10">
    <property type="entry name" value="Immunoglobulins"/>
    <property type="match status" value="2"/>
</dbReference>
<dbReference type="Gene3D" id="3.20.20.80">
    <property type="entry name" value="Glycosidases"/>
    <property type="match status" value="1"/>
</dbReference>
<dbReference type="InterPro" id="IPR050347">
    <property type="entry name" value="Bact_Beta-galactosidase"/>
</dbReference>
<evidence type="ECO:0000256" key="1">
    <source>
        <dbReference type="ARBA" id="ARBA00001412"/>
    </source>
</evidence>
<comment type="catalytic activity">
    <reaction evidence="1">
        <text>Hydrolysis of terminal non-reducing beta-D-galactose residues in beta-D-galactosides.</text>
        <dbReference type="EC" id="3.2.1.23"/>
    </reaction>
</comment>
<dbReference type="GO" id="GO:0030246">
    <property type="term" value="F:carbohydrate binding"/>
    <property type="evidence" value="ECO:0007669"/>
    <property type="project" value="InterPro"/>
</dbReference>
<evidence type="ECO:0000256" key="8">
    <source>
        <dbReference type="ARBA" id="ARBA00023295"/>
    </source>
</evidence>
<dbReference type="GO" id="GO:0005990">
    <property type="term" value="P:lactose catabolic process"/>
    <property type="evidence" value="ECO:0007669"/>
    <property type="project" value="TreeGrafter"/>
</dbReference>
<dbReference type="SUPFAM" id="SSF49785">
    <property type="entry name" value="Galactose-binding domain-like"/>
    <property type="match status" value="2"/>
</dbReference>
<feature type="domain" description="F5/8 type C" evidence="10">
    <location>
        <begin position="1172"/>
        <end position="1323"/>
    </location>
</feature>
<dbReference type="Proteomes" id="UP000283855">
    <property type="component" value="Unassembled WGS sequence"/>
</dbReference>
<dbReference type="SUPFAM" id="SSF51445">
    <property type="entry name" value="(Trans)glycosidases"/>
    <property type="match status" value="1"/>
</dbReference>
<evidence type="ECO:0000256" key="3">
    <source>
        <dbReference type="ARBA" id="ARBA00007401"/>
    </source>
</evidence>
<dbReference type="InterPro" id="IPR017853">
    <property type="entry name" value="GH"/>
</dbReference>